<name>A0ABR9FVU8_9GAMM</name>
<feature type="compositionally biased region" description="Polar residues" evidence="1">
    <location>
        <begin position="172"/>
        <end position="185"/>
    </location>
</feature>
<feature type="region of interest" description="Disordered" evidence="1">
    <location>
        <begin position="154"/>
        <end position="262"/>
    </location>
</feature>
<feature type="region of interest" description="Disordered" evidence="1">
    <location>
        <begin position="1"/>
        <end position="52"/>
    </location>
</feature>
<dbReference type="RefSeq" id="WP_192537367.1">
    <property type="nucleotide sequence ID" value="NZ_JABUZA010000001.1"/>
</dbReference>
<evidence type="ECO:0000256" key="1">
    <source>
        <dbReference type="SAM" id="MobiDB-lite"/>
    </source>
</evidence>
<evidence type="ECO:0000313" key="2">
    <source>
        <dbReference type="EMBL" id="MBE0462774.1"/>
    </source>
</evidence>
<proteinExistence type="predicted"/>
<evidence type="ECO:0000313" key="3">
    <source>
        <dbReference type="Proteomes" id="UP001645038"/>
    </source>
</evidence>
<feature type="compositionally biased region" description="Polar residues" evidence="1">
    <location>
        <begin position="205"/>
        <end position="225"/>
    </location>
</feature>
<accession>A0ABR9FVU8</accession>
<reference evidence="2 3" key="1">
    <citation type="submission" date="2020-07" db="EMBL/GenBank/DDBJ databases">
        <title>Halophilic bacteria isolated from french cheeses.</title>
        <authorList>
            <person name="Kothe C.I."/>
            <person name="Farah-Kraiem B."/>
            <person name="Renault P."/>
            <person name="Dridi B."/>
        </authorList>
    </citation>
    <scope>NUCLEOTIDE SEQUENCE [LARGE SCALE GENOMIC DNA]</scope>
    <source>
        <strain evidence="2 3">FME20</strain>
    </source>
</reference>
<sequence length="262" mass="27480">MIDHGKQADPGSSSTPNTATGSPQSNNGTAHSPNSDHLKQQGRDAVHDVSDAAQHQAEHFYNQQRDTAAEQTQKFTSVFYKMADEFDNQQQPYFSQQVRKLADTADRLSNKLRDKDLKSICQEAQSYSRREPALFFGGAIAAGFLLTRFLRSSGQHSHSSNDHSHPSSGYSNQPSGAYSSHSSPTPDNPSAGIMHGASTGVAHDPTQQSSSLQGTSRGPTVNPGASSSTSPSTSPGSSQGLANDPLGGAGSVNKPSGPGGSI</sequence>
<feature type="compositionally biased region" description="Basic and acidic residues" evidence="1">
    <location>
        <begin position="34"/>
        <end position="50"/>
    </location>
</feature>
<feature type="compositionally biased region" description="Polar residues" evidence="1">
    <location>
        <begin position="10"/>
        <end position="33"/>
    </location>
</feature>
<protein>
    <submittedName>
        <fullName evidence="2">Uncharacterized protein</fullName>
    </submittedName>
</protein>
<comment type="caution">
    <text evidence="2">The sequence shown here is derived from an EMBL/GenBank/DDBJ whole genome shotgun (WGS) entry which is preliminary data.</text>
</comment>
<feature type="compositionally biased region" description="Low complexity" evidence="1">
    <location>
        <begin position="226"/>
        <end position="238"/>
    </location>
</feature>
<keyword evidence="3" id="KW-1185">Reference proteome</keyword>
<gene>
    <name evidence="2" type="ORF">EI547_04780</name>
</gene>
<dbReference type="Proteomes" id="UP001645038">
    <property type="component" value="Unassembled WGS sequence"/>
</dbReference>
<organism evidence="2 3">
    <name type="scientific">Halomonas colorata</name>
    <dbReference type="NCBI Taxonomy" id="2742615"/>
    <lineage>
        <taxon>Bacteria</taxon>
        <taxon>Pseudomonadati</taxon>
        <taxon>Pseudomonadota</taxon>
        <taxon>Gammaproteobacteria</taxon>
        <taxon>Oceanospirillales</taxon>
        <taxon>Halomonadaceae</taxon>
        <taxon>Halomonas</taxon>
    </lineage>
</organism>
<dbReference type="EMBL" id="RRZB01000008">
    <property type="protein sequence ID" value="MBE0462774.1"/>
    <property type="molecule type" value="Genomic_DNA"/>
</dbReference>